<dbReference type="PANTHER" id="PTHR23319:SF1">
    <property type="entry name" value="PROTEIN ASTER-C"/>
    <property type="match status" value="1"/>
</dbReference>
<dbReference type="InterPro" id="IPR011993">
    <property type="entry name" value="PH-like_dom_sf"/>
</dbReference>
<evidence type="ECO:0000259" key="2">
    <source>
        <dbReference type="SMART" id="SM00568"/>
    </source>
</evidence>
<evidence type="ECO:0000313" key="3">
    <source>
        <dbReference type="Proteomes" id="UP000050795"/>
    </source>
</evidence>
<feature type="region of interest" description="Disordered" evidence="1">
    <location>
        <begin position="106"/>
        <end position="145"/>
    </location>
</feature>
<name>A0AA85KCD6_TRIRE</name>
<proteinExistence type="predicted"/>
<dbReference type="Pfam" id="PF02893">
    <property type="entry name" value="GRAM"/>
    <property type="match status" value="1"/>
</dbReference>
<feature type="region of interest" description="Disordered" evidence="1">
    <location>
        <begin position="42"/>
        <end position="85"/>
    </location>
</feature>
<dbReference type="PANTHER" id="PTHR23319">
    <property type="entry name" value="GRAM DOMAIN CONTAINING 1B, ISOFORM E"/>
    <property type="match status" value="1"/>
</dbReference>
<feature type="region of interest" description="Disordered" evidence="1">
    <location>
        <begin position="1"/>
        <end position="22"/>
    </location>
</feature>
<dbReference type="GO" id="GO:0005789">
    <property type="term" value="C:endoplasmic reticulum membrane"/>
    <property type="evidence" value="ECO:0007669"/>
    <property type="project" value="TreeGrafter"/>
</dbReference>
<dbReference type="AlphaFoldDB" id="A0AA85KCD6"/>
<protein>
    <recommendedName>
        <fullName evidence="2">GRAM domain-containing protein</fullName>
    </recommendedName>
</protein>
<dbReference type="InterPro" id="IPR004182">
    <property type="entry name" value="GRAM"/>
</dbReference>
<feature type="compositionally biased region" description="Basic and acidic residues" evidence="1">
    <location>
        <begin position="54"/>
        <end position="65"/>
    </location>
</feature>
<reference evidence="4" key="2">
    <citation type="submission" date="2023-11" db="UniProtKB">
        <authorList>
            <consortium name="WormBaseParasite"/>
        </authorList>
    </citation>
    <scope>IDENTIFICATION</scope>
</reference>
<dbReference type="SMART" id="SM00568">
    <property type="entry name" value="GRAM"/>
    <property type="match status" value="1"/>
</dbReference>
<keyword evidence="3" id="KW-1185">Reference proteome</keyword>
<evidence type="ECO:0000313" key="4">
    <source>
        <dbReference type="WBParaSite" id="TREG1_76910.1"/>
    </source>
</evidence>
<dbReference type="WBParaSite" id="TREG1_76910.1">
    <property type="protein sequence ID" value="TREG1_76910.1"/>
    <property type="gene ID" value="TREG1_76910"/>
</dbReference>
<sequence>MSETQLLNSTSDTNPDYTSSQISTSWSHLPVKFICCDADQEELDDPASPVEGGSRGDESAHEHVRNQFGSDTSQPLRGTSSLGLNGVKSNLRNSLASIPNHLSVEYSNNRQSNSTKSVSPDCSTTSLLRTSKTSTSMLTMDTSKQHTSNTNVVVVGNDVDGVIDKIPSIGVRSNSNITISSWSTVQSRHHIDKSSPRQLSNQNVFKSSTRASSKRLANLYNSLTPSYRSKLDQFRRIFRGTPVDTDRLLVDYSCALSKNNNGLLLQGRMYITETWVCFYSKILYEQKLESH</sequence>
<dbReference type="GO" id="GO:0032366">
    <property type="term" value="P:intracellular sterol transport"/>
    <property type="evidence" value="ECO:0007669"/>
    <property type="project" value="TreeGrafter"/>
</dbReference>
<dbReference type="GO" id="GO:0015485">
    <property type="term" value="F:cholesterol binding"/>
    <property type="evidence" value="ECO:0007669"/>
    <property type="project" value="TreeGrafter"/>
</dbReference>
<feature type="domain" description="GRAM" evidence="2">
    <location>
        <begin position="232"/>
        <end position="289"/>
    </location>
</feature>
<feature type="compositionally biased region" description="Low complexity" evidence="1">
    <location>
        <begin position="123"/>
        <end position="142"/>
    </location>
</feature>
<organism evidence="3 4">
    <name type="scientific">Trichobilharzia regenti</name>
    <name type="common">Nasal bird schistosome</name>
    <dbReference type="NCBI Taxonomy" id="157069"/>
    <lineage>
        <taxon>Eukaryota</taxon>
        <taxon>Metazoa</taxon>
        <taxon>Spiralia</taxon>
        <taxon>Lophotrochozoa</taxon>
        <taxon>Platyhelminthes</taxon>
        <taxon>Trematoda</taxon>
        <taxon>Digenea</taxon>
        <taxon>Strigeidida</taxon>
        <taxon>Schistosomatoidea</taxon>
        <taxon>Schistosomatidae</taxon>
        <taxon>Trichobilharzia</taxon>
    </lineage>
</organism>
<dbReference type="InterPro" id="IPR051482">
    <property type="entry name" value="Cholesterol_transport"/>
</dbReference>
<accession>A0AA85KCD6</accession>
<dbReference type="Proteomes" id="UP000050795">
    <property type="component" value="Unassembled WGS sequence"/>
</dbReference>
<dbReference type="Gene3D" id="2.30.29.30">
    <property type="entry name" value="Pleckstrin-homology domain (PH domain)/Phosphotyrosine-binding domain (PTB)"/>
    <property type="match status" value="1"/>
</dbReference>
<dbReference type="GO" id="GO:0005886">
    <property type="term" value="C:plasma membrane"/>
    <property type="evidence" value="ECO:0007669"/>
    <property type="project" value="TreeGrafter"/>
</dbReference>
<feature type="compositionally biased region" description="Polar residues" evidence="1">
    <location>
        <begin position="106"/>
        <end position="122"/>
    </location>
</feature>
<reference evidence="3" key="1">
    <citation type="submission" date="2022-06" db="EMBL/GenBank/DDBJ databases">
        <authorList>
            <person name="Berger JAMES D."/>
            <person name="Berger JAMES D."/>
        </authorList>
    </citation>
    <scope>NUCLEOTIDE SEQUENCE [LARGE SCALE GENOMIC DNA]</scope>
</reference>
<dbReference type="GO" id="GO:0140268">
    <property type="term" value="C:endoplasmic reticulum-plasma membrane contact site"/>
    <property type="evidence" value="ECO:0007669"/>
    <property type="project" value="TreeGrafter"/>
</dbReference>
<dbReference type="GO" id="GO:0120020">
    <property type="term" value="F:cholesterol transfer activity"/>
    <property type="evidence" value="ECO:0007669"/>
    <property type="project" value="TreeGrafter"/>
</dbReference>
<evidence type="ECO:0000256" key="1">
    <source>
        <dbReference type="SAM" id="MobiDB-lite"/>
    </source>
</evidence>
<feature type="compositionally biased region" description="Polar residues" evidence="1">
    <location>
        <begin position="67"/>
        <end position="85"/>
    </location>
</feature>